<accession>A0A840KCT5</accession>
<gene>
    <name evidence="2" type="ORF">HNP38_000074</name>
</gene>
<dbReference type="Proteomes" id="UP000592180">
    <property type="component" value="Unassembled WGS sequence"/>
</dbReference>
<organism evidence="2 3">
    <name type="scientific">Chryseobacterium defluvii</name>
    <dbReference type="NCBI Taxonomy" id="160396"/>
    <lineage>
        <taxon>Bacteria</taxon>
        <taxon>Pseudomonadati</taxon>
        <taxon>Bacteroidota</taxon>
        <taxon>Flavobacteriia</taxon>
        <taxon>Flavobacteriales</taxon>
        <taxon>Weeksellaceae</taxon>
        <taxon>Chryseobacterium group</taxon>
        <taxon>Chryseobacterium</taxon>
    </lineage>
</organism>
<reference evidence="2 3" key="1">
    <citation type="submission" date="2020-08" db="EMBL/GenBank/DDBJ databases">
        <title>Functional genomics of gut bacteria from endangered species of beetles.</title>
        <authorList>
            <person name="Carlos-Shanley C."/>
        </authorList>
    </citation>
    <scope>NUCLEOTIDE SEQUENCE [LARGE SCALE GENOMIC DNA]</scope>
    <source>
        <strain evidence="2 3">S00151</strain>
    </source>
</reference>
<dbReference type="SUPFAM" id="SSF55874">
    <property type="entry name" value="ATPase domain of HSP90 chaperone/DNA topoisomerase II/histidine kinase"/>
    <property type="match status" value="1"/>
</dbReference>
<dbReference type="Pfam" id="PF13589">
    <property type="entry name" value="HATPase_c_3"/>
    <property type="match status" value="1"/>
</dbReference>
<feature type="coiled-coil region" evidence="1">
    <location>
        <begin position="408"/>
        <end position="435"/>
    </location>
</feature>
<evidence type="ECO:0000256" key="1">
    <source>
        <dbReference type="SAM" id="Coils"/>
    </source>
</evidence>
<keyword evidence="3" id="KW-1185">Reference proteome</keyword>
<keyword evidence="1" id="KW-0175">Coiled coil</keyword>
<name>A0A840KCT5_9FLAO</name>
<evidence type="ECO:0000313" key="3">
    <source>
        <dbReference type="Proteomes" id="UP000592180"/>
    </source>
</evidence>
<protein>
    <submittedName>
        <fullName evidence="2">Molecular chaperone HtpG</fullName>
    </submittedName>
</protein>
<dbReference type="RefSeq" id="WP_184182752.1">
    <property type="nucleotide sequence ID" value="NZ_JACHLE010000001.1"/>
</dbReference>
<proteinExistence type="predicted"/>
<comment type="caution">
    <text evidence="2">The sequence shown here is derived from an EMBL/GenBank/DDBJ whole genome shotgun (WGS) entry which is preliminary data.</text>
</comment>
<sequence length="517" mass="60064">MEKEIKPTIGKTVLETLTSGMYDDARFVFREYIQNAADQIDEAVELSILGDKSDGEIKIFIDTENKKITITDNATGVRQKDVVRLLGDVANSQKDTAKRKGFRGIGRLGGLGYCDKLIFETSYRDESVKSKMILDAKLLKKIIENRKDNSDAMAAMSVITVEDPPKEEDLDKHYFRVILENVHNDNLLDVDFVTEYLSMVAPVPFSSSFTFTDEIKTYLKSRNLVLDEYNIEINNNTLFKRYKNTFTDDKGKNVSNLIGVDFVDIRNDNQELLATCWYGYREHSNIVLDELNLERGLRIRTKNIAIGNEFTCNRFFDQERTNLRFIGEIHTLNDGFIPNARRDYFTENITYEQFEKNLREILKAENLENRLAQTASKLHNRLKEIEKYQEKYGEFMEKKGFFENAATESFHLNRLKELEEKARKAKIEIEKINAKATVSENVKKLFNSIVGDKDLSINYLTGQDLQISKYTPPTFEKLREEQKLVVLEIFEILEEELDFDISELIKKRIVEKYNSDE</sequence>
<dbReference type="EMBL" id="JACHLE010000001">
    <property type="protein sequence ID" value="MBB4804802.1"/>
    <property type="molecule type" value="Genomic_DNA"/>
</dbReference>
<evidence type="ECO:0000313" key="2">
    <source>
        <dbReference type="EMBL" id="MBB4804802.1"/>
    </source>
</evidence>
<dbReference type="Gene3D" id="3.30.565.10">
    <property type="entry name" value="Histidine kinase-like ATPase, C-terminal domain"/>
    <property type="match status" value="1"/>
</dbReference>
<dbReference type="InterPro" id="IPR036890">
    <property type="entry name" value="HATPase_C_sf"/>
</dbReference>
<dbReference type="AlphaFoldDB" id="A0A840KCT5"/>